<comment type="cofactor">
    <cofactor evidence="4 5">
        <name>Mg(2+)</name>
        <dbReference type="ChEBI" id="CHEBI:18420"/>
    </cofactor>
</comment>
<keyword evidence="7" id="KW-1185">Reference proteome</keyword>
<evidence type="ECO:0000256" key="5">
    <source>
        <dbReference type="PIRSR" id="PIRSR600760-2"/>
    </source>
</evidence>
<comment type="function">
    <text evidence="4">Converts adenosine-3',5'-bisphosphate (PAP) to AMP.</text>
</comment>
<dbReference type="Proteomes" id="UP001319080">
    <property type="component" value="Unassembled WGS sequence"/>
</dbReference>
<feature type="binding site" evidence="4">
    <location>
        <position position="88"/>
    </location>
    <ligand>
        <name>Mg(2+)</name>
        <dbReference type="ChEBI" id="CHEBI:18420"/>
        <label>1</label>
    </ligand>
</feature>
<dbReference type="Gene3D" id="3.40.190.80">
    <property type="match status" value="1"/>
</dbReference>
<feature type="binding site" evidence="4">
    <location>
        <position position="89"/>
    </location>
    <ligand>
        <name>Mg(2+)</name>
        <dbReference type="ChEBI" id="CHEBI:18420"/>
        <label>2</label>
    </ligand>
</feature>
<evidence type="ECO:0000313" key="7">
    <source>
        <dbReference type="Proteomes" id="UP001319080"/>
    </source>
</evidence>
<feature type="binding site" evidence="4">
    <location>
        <begin position="88"/>
        <end position="91"/>
    </location>
    <ligand>
        <name>substrate</name>
    </ligand>
</feature>
<feature type="binding site" evidence="5">
    <location>
        <position position="86"/>
    </location>
    <ligand>
        <name>Mg(2+)</name>
        <dbReference type="ChEBI" id="CHEBI:18420"/>
        <label>1</label>
        <note>catalytic</note>
    </ligand>
</feature>
<dbReference type="GO" id="GO:0000287">
    <property type="term" value="F:magnesium ion binding"/>
    <property type="evidence" value="ECO:0007669"/>
    <property type="project" value="UniProtKB-UniRule"/>
</dbReference>
<feature type="binding site" evidence="5">
    <location>
        <position position="66"/>
    </location>
    <ligand>
        <name>Mg(2+)</name>
        <dbReference type="ChEBI" id="CHEBI:18420"/>
        <label>1</label>
        <note>catalytic</note>
    </ligand>
</feature>
<dbReference type="PANTHER" id="PTHR43028">
    <property type="entry name" value="3'(2'),5'-BISPHOSPHATE NUCLEOTIDASE 1"/>
    <property type="match status" value="1"/>
</dbReference>
<comment type="subcellular location">
    <subcellularLocation>
        <location evidence="4">Cell membrane</location>
        <topology evidence="4">Peripheral membrane protein</topology>
        <orientation evidence="4">Cytoplasmic side</orientation>
    </subcellularLocation>
</comment>
<dbReference type="InterPro" id="IPR000760">
    <property type="entry name" value="Inositol_monophosphatase-like"/>
</dbReference>
<dbReference type="PRINTS" id="PR00377">
    <property type="entry name" value="IMPHPHTASES"/>
</dbReference>
<protein>
    <recommendedName>
        <fullName evidence="4">3'(2'),5'-bisphosphate nucleotidase CysQ</fullName>
        <ecNumber evidence="4">3.1.3.7</ecNumber>
    </recommendedName>
    <alternativeName>
        <fullName evidence="4">3'(2'),5-bisphosphonucleoside 3'(2')-phosphohydrolase</fullName>
    </alternativeName>
    <alternativeName>
        <fullName evidence="4">3'-phosphoadenosine 5'-phosphate phosphatase</fullName>
        <shortName evidence="4">PAP phosphatase</shortName>
    </alternativeName>
</protein>
<accession>A0AAP2DTY7</accession>
<dbReference type="GO" id="GO:0000103">
    <property type="term" value="P:sulfate assimilation"/>
    <property type="evidence" value="ECO:0007669"/>
    <property type="project" value="TreeGrafter"/>
</dbReference>
<dbReference type="PROSITE" id="PS00629">
    <property type="entry name" value="IMP_1"/>
    <property type="match status" value="1"/>
</dbReference>
<evidence type="ECO:0000256" key="2">
    <source>
        <dbReference type="ARBA" id="ARBA00022723"/>
    </source>
</evidence>
<feature type="binding site" evidence="4">
    <location>
        <position position="66"/>
    </location>
    <ligand>
        <name>Mg(2+)</name>
        <dbReference type="ChEBI" id="CHEBI:18420"/>
        <label>1</label>
    </ligand>
</feature>
<feature type="binding site" evidence="5">
    <location>
        <position position="214"/>
    </location>
    <ligand>
        <name>Mg(2+)</name>
        <dbReference type="ChEBI" id="CHEBI:18420"/>
        <label>1</label>
        <note>catalytic</note>
    </ligand>
</feature>
<proteinExistence type="inferred from homology"/>
<feature type="binding site" evidence="4">
    <location>
        <position position="214"/>
    </location>
    <ligand>
        <name>Mg(2+)</name>
        <dbReference type="ChEBI" id="CHEBI:18420"/>
        <label>2</label>
    </ligand>
</feature>
<feature type="binding site" evidence="5">
    <location>
        <position position="88"/>
    </location>
    <ligand>
        <name>Mg(2+)</name>
        <dbReference type="ChEBI" id="CHEBI:18420"/>
        <label>1</label>
        <note>catalytic</note>
    </ligand>
</feature>
<dbReference type="PANTHER" id="PTHR43028:SF5">
    <property type="entry name" value="3'(2'),5'-BISPHOSPHATE NUCLEOTIDASE 1"/>
    <property type="match status" value="1"/>
</dbReference>
<keyword evidence="2 4" id="KW-0479">Metal-binding</keyword>
<feature type="binding site" evidence="4">
    <location>
        <position position="214"/>
    </location>
    <ligand>
        <name>substrate</name>
    </ligand>
</feature>
<dbReference type="Pfam" id="PF00459">
    <property type="entry name" value="Inositol_P"/>
    <property type="match status" value="1"/>
</dbReference>
<dbReference type="NCBIfam" id="TIGR01331">
    <property type="entry name" value="bisphos_cysQ"/>
    <property type="match status" value="1"/>
</dbReference>
<keyword evidence="4" id="KW-1003">Cell membrane</keyword>
<feature type="binding site" evidence="5">
    <location>
        <position position="89"/>
    </location>
    <ligand>
        <name>Mg(2+)</name>
        <dbReference type="ChEBI" id="CHEBI:18420"/>
        <label>1</label>
        <note>catalytic</note>
    </ligand>
</feature>
<dbReference type="RefSeq" id="WP_254082997.1">
    <property type="nucleotide sequence ID" value="NZ_JAHESE010000002.1"/>
</dbReference>
<dbReference type="SUPFAM" id="SSF56655">
    <property type="entry name" value="Carbohydrate phosphatase"/>
    <property type="match status" value="1"/>
</dbReference>
<feature type="binding site" evidence="4">
    <location>
        <position position="86"/>
    </location>
    <ligand>
        <name>Mg(2+)</name>
        <dbReference type="ChEBI" id="CHEBI:18420"/>
        <label>1</label>
    </ligand>
</feature>
<dbReference type="CDD" id="cd01638">
    <property type="entry name" value="CysQ"/>
    <property type="match status" value="1"/>
</dbReference>
<keyword evidence="3 4" id="KW-0460">Magnesium</keyword>
<evidence type="ECO:0000313" key="6">
    <source>
        <dbReference type="EMBL" id="MBT1707408.1"/>
    </source>
</evidence>
<keyword evidence="4" id="KW-0472">Membrane</keyword>
<feature type="binding site" evidence="4">
    <location>
        <position position="86"/>
    </location>
    <ligand>
        <name>Mg(2+)</name>
        <dbReference type="ChEBI" id="CHEBI:18420"/>
        <label>2</label>
    </ligand>
</feature>
<feature type="binding site" evidence="4">
    <location>
        <position position="66"/>
    </location>
    <ligand>
        <name>substrate</name>
    </ligand>
</feature>
<evidence type="ECO:0000256" key="1">
    <source>
        <dbReference type="ARBA" id="ARBA00001625"/>
    </source>
</evidence>
<reference evidence="6 7" key="1">
    <citation type="submission" date="2021-05" db="EMBL/GenBank/DDBJ databases">
        <title>A Polyphasic approach of four new species of the genus Ohtaekwangia: Ohtaekwangia histidinii sp. nov., Ohtaekwangia cretensis sp. nov., Ohtaekwangia indiensis sp. nov., Ohtaekwangia reichenbachii sp. nov. from diverse environment.</title>
        <authorList>
            <person name="Octaviana S."/>
        </authorList>
    </citation>
    <scope>NUCLEOTIDE SEQUENCE [LARGE SCALE GENOMIC DNA]</scope>
    <source>
        <strain evidence="6 7">PWU5</strain>
    </source>
</reference>
<dbReference type="GO" id="GO:0050427">
    <property type="term" value="P:3'-phosphoadenosine 5'-phosphosulfate metabolic process"/>
    <property type="evidence" value="ECO:0007669"/>
    <property type="project" value="TreeGrafter"/>
</dbReference>
<organism evidence="6 7">
    <name type="scientific">Dawidia cretensis</name>
    <dbReference type="NCBI Taxonomy" id="2782350"/>
    <lineage>
        <taxon>Bacteria</taxon>
        <taxon>Pseudomonadati</taxon>
        <taxon>Bacteroidota</taxon>
        <taxon>Cytophagia</taxon>
        <taxon>Cytophagales</taxon>
        <taxon>Chryseotaleaceae</taxon>
        <taxon>Dawidia</taxon>
    </lineage>
</organism>
<evidence type="ECO:0000256" key="4">
    <source>
        <dbReference type="HAMAP-Rule" id="MF_02095"/>
    </source>
</evidence>
<dbReference type="InterPro" id="IPR006240">
    <property type="entry name" value="CysQ"/>
</dbReference>
<dbReference type="InterPro" id="IPR050725">
    <property type="entry name" value="CysQ/Inositol_MonoPase"/>
</dbReference>
<keyword evidence="4 6" id="KW-0378">Hydrolase</keyword>
<dbReference type="GO" id="GO:0008441">
    <property type="term" value="F:3'(2'),5'-bisphosphate nucleotidase activity"/>
    <property type="evidence" value="ECO:0007669"/>
    <property type="project" value="UniProtKB-UniRule"/>
</dbReference>
<gene>
    <name evidence="4 6" type="primary">cysQ</name>
    <name evidence="6" type="ORF">KK062_04210</name>
</gene>
<dbReference type="EMBL" id="JAHESE010000002">
    <property type="protein sequence ID" value="MBT1707408.1"/>
    <property type="molecule type" value="Genomic_DNA"/>
</dbReference>
<dbReference type="AlphaFoldDB" id="A0AAP2DTY7"/>
<dbReference type="HAMAP" id="MF_02095">
    <property type="entry name" value="CysQ"/>
    <property type="match status" value="1"/>
</dbReference>
<evidence type="ECO:0000256" key="3">
    <source>
        <dbReference type="ARBA" id="ARBA00022842"/>
    </source>
</evidence>
<dbReference type="EC" id="3.1.3.7" evidence="4"/>
<comment type="caution">
    <text evidence="6">The sequence shown here is derived from an EMBL/GenBank/DDBJ whole genome shotgun (WGS) entry which is preliminary data.</text>
</comment>
<dbReference type="GO" id="GO:0005886">
    <property type="term" value="C:plasma membrane"/>
    <property type="evidence" value="ECO:0007669"/>
    <property type="project" value="UniProtKB-SubCell"/>
</dbReference>
<dbReference type="InterPro" id="IPR020583">
    <property type="entry name" value="Inositol_monoP_metal-BS"/>
</dbReference>
<comment type="similarity">
    <text evidence="4">Belongs to the inositol monophosphatase superfamily. CysQ family.</text>
</comment>
<dbReference type="Gene3D" id="3.30.540.10">
    <property type="entry name" value="Fructose-1,6-Bisphosphatase, subunit A, domain 1"/>
    <property type="match status" value="1"/>
</dbReference>
<sequence length="253" mass="27974">MDLHALLPIALRAAREACQVILDVYTSGDFQAEAKGDQSPVTRADKLAHAVIAEHLAPAGLFVLSEEGKEMPYDTRKDLPYFWMVDPLDGTKEFLKRNGEFTVNIAIIHQQRPVLGVVAVPVSGDVYYAVEGHGAFRMRAEKVEALTRRTSVTLDQPRLRVVASRSYMNAETKDFVDALEAPSLLSKGSSLKFLLLAEGAADVYPRYAPTMEWDTAAPHVILHETGLRILEAGLEEELVYNKPSLLNPSFLVI</sequence>
<comment type="catalytic activity">
    <reaction evidence="1 4">
        <text>adenosine 3',5'-bisphosphate + H2O = AMP + phosphate</text>
        <dbReference type="Rhea" id="RHEA:10040"/>
        <dbReference type="ChEBI" id="CHEBI:15377"/>
        <dbReference type="ChEBI" id="CHEBI:43474"/>
        <dbReference type="ChEBI" id="CHEBI:58343"/>
        <dbReference type="ChEBI" id="CHEBI:456215"/>
        <dbReference type="EC" id="3.1.3.7"/>
    </reaction>
</comment>
<name>A0AAP2DTY7_9BACT</name>